<accession>A0A091B3E0</accession>
<dbReference type="RefSeq" id="WP_043803882.1">
    <property type="nucleotide sequence ID" value="NZ_AVCH01000172.1"/>
</dbReference>
<dbReference type="PANTHER" id="PTHR47965:SF12">
    <property type="entry name" value="ASPARTIC PROTEINASE 3-RELATED"/>
    <property type="match status" value="1"/>
</dbReference>
<organism evidence="8 9">
    <name type="scientific">Arenimonas malthae CC-JY-1</name>
    <dbReference type="NCBI Taxonomy" id="1384054"/>
    <lineage>
        <taxon>Bacteria</taxon>
        <taxon>Pseudomonadati</taxon>
        <taxon>Pseudomonadota</taxon>
        <taxon>Gammaproteobacteria</taxon>
        <taxon>Lysobacterales</taxon>
        <taxon>Lysobacteraceae</taxon>
        <taxon>Arenimonas</taxon>
    </lineage>
</organism>
<gene>
    <name evidence="8" type="ORF">N790_02185</name>
</gene>
<dbReference type="Proteomes" id="UP000029392">
    <property type="component" value="Unassembled WGS sequence"/>
</dbReference>
<comment type="caution">
    <text evidence="8">The sequence shown here is derived from an EMBL/GenBank/DDBJ whole genome shotgun (WGS) entry which is preliminary data.</text>
</comment>
<evidence type="ECO:0000256" key="5">
    <source>
        <dbReference type="ARBA" id="ARBA00022801"/>
    </source>
</evidence>
<evidence type="ECO:0000256" key="1">
    <source>
        <dbReference type="ARBA" id="ARBA00007447"/>
    </source>
</evidence>
<dbReference type="InterPro" id="IPR021109">
    <property type="entry name" value="Peptidase_aspartic_dom_sf"/>
</dbReference>
<reference evidence="8 9" key="1">
    <citation type="submission" date="2013-09" db="EMBL/GenBank/DDBJ databases">
        <title>Genome sequencing of Arenimonas malthae.</title>
        <authorList>
            <person name="Chen F."/>
            <person name="Wang G."/>
        </authorList>
    </citation>
    <scope>NUCLEOTIDE SEQUENCE [LARGE SCALE GENOMIC DNA]</scope>
    <source>
        <strain evidence="8 9">CC-JY-1</strain>
    </source>
</reference>
<keyword evidence="5" id="KW-0378">Hydrolase</keyword>
<keyword evidence="4" id="KW-0064">Aspartyl protease</keyword>
<dbReference type="PATRIC" id="fig|1384054.3.peg.1881"/>
<evidence type="ECO:0000256" key="2">
    <source>
        <dbReference type="ARBA" id="ARBA00022670"/>
    </source>
</evidence>
<dbReference type="EMBL" id="AVCH01000172">
    <property type="protein sequence ID" value="KFN46231.1"/>
    <property type="molecule type" value="Genomic_DNA"/>
</dbReference>
<protein>
    <recommendedName>
        <fullName evidence="7">Peptidase A1 domain-containing protein</fullName>
    </recommendedName>
</protein>
<dbReference type="Gene3D" id="2.40.70.10">
    <property type="entry name" value="Acid Proteases"/>
    <property type="match status" value="2"/>
</dbReference>
<evidence type="ECO:0000313" key="9">
    <source>
        <dbReference type="Proteomes" id="UP000029392"/>
    </source>
</evidence>
<dbReference type="PRINTS" id="PR00792">
    <property type="entry name" value="PEPSIN"/>
</dbReference>
<proteinExistence type="inferred from homology"/>
<keyword evidence="6" id="KW-0865">Zymogen</keyword>
<dbReference type="Pfam" id="PF00026">
    <property type="entry name" value="Asp"/>
    <property type="match status" value="1"/>
</dbReference>
<sequence>MAAGIELETTLAYAQGAYTVAAAFGSEGDTAQLVLDTGSSTLAVTPRAYQPERDRARQPTPWVQEIRYGGGAWSGPVLRSRLAIGHGRHARAIDDALFALIETDTSFLRDADGFWGLAYAGLDPASVAAGAPGAPRTWLTPAFTALEEEGVVANRFALSVGRAVAHARESAATAHQRAADPLNRGTLVLGGGSEQQHLYRGGFQDVRILHDLYYNANLRWLRVGDDDPIPVPPLAPGDAATHYSNALLDSGSSFLVFEAGTWQALLASLGRRNPNFPGLIEKARHALAAGAGLPEGNVDPRHWPDLHLGLEAPDGRDSVLRIPASHYWPGNALRTGQRLCLLMGQLPHFPRQSILGLPLFAGRYAVFDRSAGGGLGVVRFADARQPG</sequence>
<dbReference type="GO" id="GO:0004190">
    <property type="term" value="F:aspartic-type endopeptidase activity"/>
    <property type="evidence" value="ECO:0007669"/>
    <property type="project" value="UniProtKB-KW"/>
</dbReference>
<dbReference type="AlphaFoldDB" id="A0A091B3E0"/>
<keyword evidence="3" id="KW-0732">Signal</keyword>
<evidence type="ECO:0000259" key="7">
    <source>
        <dbReference type="PROSITE" id="PS51767"/>
    </source>
</evidence>
<dbReference type="CDD" id="cd05471">
    <property type="entry name" value="pepsin_like"/>
    <property type="match status" value="1"/>
</dbReference>
<evidence type="ECO:0000256" key="6">
    <source>
        <dbReference type="ARBA" id="ARBA00023145"/>
    </source>
</evidence>
<dbReference type="SUPFAM" id="SSF50630">
    <property type="entry name" value="Acid proteases"/>
    <property type="match status" value="1"/>
</dbReference>
<dbReference type="PROSITE" id="PS00141">
    <property type="entry name" value="ASP_PROTEASE"/>
    <property type="match status" value="1"/>
</dbReference>
<dbReference type="PANTHER" id="PTHR47965">
    <property type="entry name" value="ASPARTYL PROTEASE-RELATED"/>
    <property type="match status" value="1"/>
</dbReference>
<dbReference type="InterPro" id="IPR033121">
    <property type="entry name" value="PEPTIDASE_A1"/>
</dbReference>
<dbReference type="InterPro" id="IPR001461">
    <property type="entry name" value="Aspartic_peptidase_A1"/>
</dbReference>
<dbReference type="PROSITE" id="PS51767">
    <property type="entry name" value="PEPTIDASE_A1"/>
    <property type="match status" value="1"/>
</dbReference>
<evidence type="ECO:0000256" key="4">
    <source>
        <dbReference type="ARBA" id="ARBA00022750"/>
    </source>
</evidence>
<keyword evidence="9" id="KW-1185">Reference proteome</keyword>
<feature type="domain" description="Peptidase A1" evidence="7">
    <location>
        <begin position="18"/>
        <end position="378"/>
    </location>
</feature>
<dbReference type="InterPro" id="IPR034164">
    <property type="entry name" value="Pepsin-like_dom"/>
</dbReference>
<dbReference type="GO" id="GO:0006508">
    <property type="term" value="P:proteolysis"/>
    <property type="evidence" value="ECO:0007669"/>
    <property type="project" value="UniProtKB-KW"/>
</dbReference>
<dbReference type="eggNOG" id="ENOG502ZAXC">
    <property type="taxonomic scope" value="Bacteria"/>
</dbReference>
<dbReference type="STRING" id="1384054.N790_02185"/>
<keyword evidence="2" id="KW-0645">Protease</keyword>
<dbReference type="OrthoDB" id="6381203at2"/>
<evidence type="ECO:0000313" key="8">
    <source>
        <dbReference type="EMBL" id="KFN46231.1"/>
    </source>
</evidence>
<evidence type="ECO:0000256" key="3">
    <source>
        <dbReference type="ARBA" id="ARBA00022729"/>
    </source>
</evidence>
<comment type="similarity">
    <text evidence="1">Belongs to the peptidase A1 family.</text>
</comment>
<dbReference type="InterPro" id="IPR001969">
    <property type="entry name" value="Aspartic_peptidase_AS"/>
</dbReference>
<name>A0A091B3E0_9GAMM</name>